<proteinExistence type="predicted"/>
<dbReference type="AlphaFoldDB" id="A0A6A6JFF9"/>
<dbReference type="GeneID" id="54554853"/>
<dbReference type="EMBL" id="ML986503">
    <property type="protein sequence ID" value="KAF2274366.1"/>
    <property type="molecule type" value="Genomic_DNA"/>
</dbReference>
<feature type="signal peptide" evidence="1">
    <location>
        <begin position="1"/>
        <end position="29"/>
    </location>
</feature>
<accession>A0A6A6JFF9</accession>
<gene>
    <name evidence="2" type="ORF">EI97DRAFT_468825</name>
</gene>
<evidence type="ECO:0008006" key="4">
    <source>
        <dbReference type="Google" id="ProtNLM"/>
    </source>
</evidence>
<dbReference type="Proteomes" id="UP000800097">
    <property type="component" value="Unassembled WGS sequence"/>
</dbReference>
<organism evidence="2 3">
    <name type="scientific">Westerdykella ornata</name>
    <dbReference type="NCBI Taxonomy" id="318751"/>
    <lineage>
        <taxon>Eukaryota</taxon>
        <taxon>Fungi</taxon>
        <taxon>Dikarya</taxon>
        <taxon>Ascomycota</taxon>
        <taxon>Pezizomycotina</taxon>
        <taxon>Dothideomycetes</taxon>
        <taxon>Pleosporomycetidae</taxon>
        <taxon>Pleosporales</taxon>
        <taxon>Sporormiaceae</taxon>
        <taxon>Westerdykella</taxon>
    </lineage>
</organism>
<feature type="chain" id="PRO_5025383261" description="Secreted protein" evidence="1">
    <location>
        <begin position="30"/>
        <end position="106"/>
    </location>
</feature>
<reference evidence="2" key="1">
    <citation type="journal article" date="2020" name="Stud. Mycol.">
        <title>101 Dothideomycetes genomes: a test case for predicting lifestyles and emergence of pathogens.</title>
        <authorList>
            <person name="Haridas S."/>
            <person name="Albert R."/>
            <person name="Binder M."/>
            <person name="Bloem J."/>
            <person name="Labutti K."/>
            <person name="Salamov A."/>
            <person name="Andreopoulos B."/>
            <person name="Baker S."/>
            <person name="Barry K."/>
            <person name="Bills G."/>
            <person name="Bluhm B."/>
            <person name="Cannon C."/>
            <person name="Castanera R."/>
            <person name="Culley D."/>
            <person name="Daum C."/>
            <person name="Ezra D."/>
            <person name="Gonzalez J."/>
            <person name="Henrissat B."/>
            <person name="Kuo A."/>
            <person name="Liang C."/>
            <person name="Lipzen A."/>
            <person name="Lutzoni F."/>
            <person name="Magnuson J."/>
            <person name="Mondo S."/>
            <person name="Nolan M."/>
            <person name="Ohm R."/>
            <person name="Pangilinan J."/>
            <person name="Park H.-J."/>
            <person name="Ramirez L."/>
            <person name="Alfaro M."/>
            <person name="Sun H."/>
            <person name="Tritt A."/>
            <person name="Yoshinaga Y."/>
            <person name="Zwiers L.-H."/>
            <person name="Turgeon B."/>
            <person name="Goodwin S."/>
            <person name="Spatafora J."/>
            <person name="Crous P."/>
            <person name="Grigoriev I."/>
        </authorList>
    </citation>
    <scope>NUCLEOTIDE SEQUENCE</scope>
    <source>
        <strain evidence="2">CBS 379.55</strain>
    </source>
</reference>
<keyword evidence="1" id="KW-0732">Signal</keyword>
<protein>
    <recommendedName>
        <fullName evidence="4">Secreted protein</fullName>
    </recommendedName>
</protein>
<dbReference type="RefSeq" id="XP_033651905.1">
    <property type="nucleotide sequence ID" value="XM_033801678.1"/>
</dbReference>
<keyword evidence="3" id="KW-1185">Reference proteome</keyword>
<evidence type="ECO:0000256" key="1">
    <source>
        <dbReference type="SAM" id="SignalP"/>
    </source>
</evidence>
<evidence type="ECO:0000313" key="3">
    <source>
        <dbReference type="Proteomes" id="UP000800097"/>
    </source>
</evidence>
<evidence type="ECO:0000313" key="2">
    <source>
        <dbReference type="EMBL" id="KAF2274366.1"/>
    </source>
</evidence>
<sequence>MTQAAPCGSTLGIWCLCLVEMSAPHSCRPGSIAHRTPVKGQAAPAGVVSPPPVVTWMTYPSLNAKSLGRRLAHAPIVRNSSFAPAAVRMHLEPLPATPQMTNLSHA</sequence>
<name>A0A6A6JFF9_WESOR</name>